<organism evidence="1">
    <name type="scientific">Podoviridae sp. ctBev14</name>
    <dbReference type="NCBI Taxonomy" id="2823556"/>
    <lineage>
        <taxon>Viruses</taxon>
        <taxon>Duplodnaviria</taxon>
        <taxon>Heunggongvirae</taxon>
        <taxon>Uroviricota</taxon>
        <taxon>Caudoviricetes</taxon>
    </lineage>
</organism>
<reference evidence="1" key="1">
    <citation type="journal article" date="2021" name="Proc. Natl. Acad. Sci. U.S.A.">
        <title>A Catalog of Tens of Thousands of Viruses from Human Metagenomes Reveals Hidden Associations with Chronic Diseases.</title>
        <authorList>
            <person name="Tisza M.J."/>
            <person name="Buck C.B."/>
        </authorList>
    </citation>
    <scope>NUCLEOTIDE SEQUENCE</scope>
    <source>
        <strain evidence="1">CtBev14</strain>
    </source>
</reference>
<evidence type="ECO:0000313" key="1">
    <source>
        <dbReference type="EMBL" id="DAD67058.1"/>
    </source>
</evidence>
<dbReference type="EMBL" id="BK014667">
    <property type="protein sequence ID" value="DAD67058.1"/>
    <property type="molecule type" value="Genomic_DNA"/>
</dbReference>
<name>A0A8S5LAS4_9CAUD</name>
<protein>
    <submittedName>
        <fullName evidence="1">Uncharacterized protein</fullName>
    </submittedName>
</protein>
<proteinExistence type="predicted"/>
<sequence length="84" mass="9748">MKKFETFQALDEAWQTKSMLLEEDTPSYQVFFWDTSSGKTEFYAWYYVDCGMGEVINDIEKHFPNASTVSLNYIPLAKNVAESN</sequence>
<accession>A0A8S5LAS4</accession>